<evidence type="ECO:0000256" key="5">
    <source>
        <dbReference type="ARBA" id="ARBA00022801"/>
    </source>
</evidence>
<dbReference type="EC" id="3.1.21.7" evidence="6"/>
<comment type="catalytic activity">
    <reaction evidence="6">
        <text>Endonucleolytic cleavage at apurinic or apyrimidinic sites to products with a 5'-phosphate.</text>
        <dbReference type="EC" id="3.1.21.7"/>
    </reaction>
</comment>
<feature type="binding site" evidence="6">
    <location>
        <position position="108"/>
    </location>
    <ligand>
        <name>Mg(2+)</name>
        <dbReference type="ChEBI" id="CHEBI:18420"/>
    </ligand>
</feature>
<comment type="function">
    <text evidence="6">DNA repair enzyme involved in the repair of deaminated bases. Selectively cleaves double-stranded DNA at the second phosphodiester bond 3' to a deoxyinosine leaving behind the intact lesion on the nicked DNA.</text>
</comment>
<dbReference type="STRING" id="284581.AMD01_17905"/>
<organism evidence="7 8">
    <name type="scientific">Priestia koreensis</name>
    <dbReference type="NCBI Taxonomy" id="284581"/>
    <lineage>
        <taxon>Bacteria</taxon>
        <taxon>Bacillati</taxon>
        <taxon>Bacillota</taxon>
        <taxon>Bacilli</taxon>
        <taxon>Bacillales</taxon>
        <taxon>Bacillaceae</taxon>
        <taxon>Priestia</taxon>
    </lineage>
</organism>
<dbReference type="CDD" id="cd06559">
    <property type="entry name" value="Endonuclease_V"/>
    <property type="match status" value="1"/>
</dbReference>
<evidence type="ECO:0000256" key="3">
    <source>
        <dbReference type="ARBA" id="ARBA00022722"/>
    </source>
</evidence>
<dbReference type="RefSeq" id="WP_053402877.1">
    <property type="nucleotide sequence ID" value="NZ_JAUKEN010000002.1"/>
</dbReference>
<keyword evidence="6" id="KW-0479">Metal-binding</keyword>
<comment type="cofactor">
    <cofactor evidence="6">
        <name>Mg(2+)</name>
        <dbReference type="ChEBI" id="CHEBI:18420"/>
    </cofactor>
</comment>
<comment type="subcellular location">
    <subcellularLocation>
        <location evidence="1 6">Cytoplasm</location>
    </subcellularLocation>
</comment>
<dbReference type="PANTHER" id="PTHR28511:SF1">
    <property type="entry name" value="ENDONUCLEASE V"/>
    <property type="match status" value="1"/>
</dbReference>
<feature type="site" description="Interaction with target DNA" evidence="6">
    <location>
        <position position="78"/>
    </location>
</feature>
<evidence type="ECO:0000256" key="6">
    <source>
        <dbReference type="HAMAP-Rule" id="MF_00801"/>
    </source>
</evidence>
<gene>
    <name evidence="6" type="primary">nfi</name>
    <name evidence="7" type="ORF">AMD01_17905</name>
</gene>
<feature type="binding site" evidence="6">
    <location>
        <position position="38"/>
    </location>
    <ligand>
        <name>Mg(2+)</name>
        <dbReference type="ChEBI" id="CHEBI:18420"/>
    </ligand>
</feature>
<dbReference type="GO" id="GO:0006281">
    <property type="term" value="P:DNA repair"/>
    <property type="evidence" value="ECO:0007669"/>
    <property type="project" value="UniProtKB-UniRule"/>
</dbReference>
<dbReference type="GO" id="GO:0003727">
    <property type="term" value="F:single-stranded RNA binding"/>
    <property type="evidence" value="ECO:0007669"/>
    <property type="project" value="TreeGrafter"/>
</dbReference>
<keyword evidence="2 6" id="KW-0963">Cytoplasm</keyword>
<dbReference type="HAMAP" id="MF_00801">
    <property type="entry name" value="Endonuclease_5"/>
    <property type="match status" value="1"/>
</dbReference>
<dbReference type="GO" id="GO:0005737">
    <property type="term" value="C:cytoplasm"/>
    <property type="evidence" value="ECO:0007669"/>
    <property type="project" value="UniProtKB-SubCell"/>
</dbReference>
<dbReference type="OrthoDB" id="9790916at2"/>
<keyword evidence="5 6" id="KW-0378">Hydrolase</keyword>
<dbReference type="Pfam" id="PF04493">
    <property type="entry name" value="Endonuclease_5"/>
    <property type="match status" value="1"/>
</dbReference>
<keyword evidence="4 6" id="KW-0255">Endonuclease</keyword>
<keyword evidence="3 6" id="KW-0540">Nuclease</keyword>
<keyword evidence="8" id="KW-1185">Reference proteome</keyword>
<keyword evidence="6" id="KW-0460">Magnesium</keyword>
<dbReference type="AlphaFoldDB" id="A0A0M0KW72"/>
<proteinExistence type="inferred from homology"/>
<dbReference type="GO" id="GO:0016891">
    <property type="term" value="F:RNA endonuclease activity producing 5'-phosphomonoesters, hydrolytic mechanism"/>
    <property type="evidence" value="ECO:0007669"/>
    <property type="project" value="TreeGrafter"/>
</dbReference>
<keyword evidence="6" id="KW-0234">DNA repair</keyword>
<evidence type="ECO:0000256" key="2">
    <source>
        <dbReference type="ARBA" id="ARBA00022490"/>
    </source>
</evidence>
<dbReference type="EMBL" id="LILC01000023">
    <property type="protein sequence ID" value="KOO43070.1"/>
    <property type="molecule type" value="Genomic_DNA"/>
</dbReference>
<evidence type="ECO:0000256" key="1">
    <source>
        <dbReference type="ARBA" id="ARBA00004496"/>
    </source>
</evidence>
<keyword evidence="6" id="KW-0227">DNA damage</keyword>
<accession>A0A0M0KW72</accession>
<dbReference type="GO" id="GO:0043737">
    <property type="term" value="F:deoxyribonuclease V activity"/>
    <property type="evidence" value="ECO:0007669"/>
    <property type="project" value="UniProtKB-UniRule"/>
</dbReference>
<sequence>MNNHSERQLRAIQDEYREKISLHNTFEKQQLALVAGVDIAYWTNGETDYGVCCIQVLDYQTKKVVEAVEYVGEVTFPYIPGYLAFRELPLIKEAIKKLTSAPDLYMFDGNGYLHHRNMGIATHASFELEKPTIGVAKTYFKVGNVDFIMPENKKGAYTDIVVDGTIYGRALRTRVDVKPVFLSCGNWIDLDTATEITMYLVEKESRLPVTTRYADLATYEARRMYNNSEGK</sequence>
<dbReference type="PANTHER" id="PTHR28511">
    <property type="entry name" value="ENDONUCLEASE V"/>
    <property type="match status" value="1"/>
</dbReference>
<dbReference type="InterPro" id="IPR007581">
    <property type="entry name" value="Endonuclease-V"/>
</dbReference>
<comment type="caution">
    <text evidence="7">The sequence shown here is derived from an EMBL/GenBank/DDBJ whole genome shotgun (WGS) entry which is preliminary data.</text>
</comment>
<evidence type="ECO:0000313" key="7">
    <source>
        <dbReference type="EMBL" id="KOO43070.1"/>
    </source>
</evidence>
<reference evidence="8" key="1">
    <citation type="submission" date="2015-08" db="EMBL/GenBank/DDBJ databases">
        <title>Fjat-14210 dsm16467.</title>
        <authorList>
            <person name="Liu B."/>
            <person name="Wang J."/>
            <person name="Zhu Y."/>
            <person name="Liu G."/>
            <person name="Chen Q."/>
            <person name="Chen Z."/>
            <person name="Lan J."/>
            <person name="Che J."/>
            <person name="Ge C."/>
            <person name="Shi H."/>
            <person name="Pan Z."/>
            <person name="Liu X."/>
        </authorList>
    </citation>
    <scope>NUCLEOTIDE SEQUENCE [LARGE SCALE GENOMIC DNA]</scope>
    <source>
        <strain evidence="8">DSM 16467</strain>
    </source>
</reference>
<comment type="similarity">
    <text evidence="6">Belongs to the endonuclease V family.</text>
</comment>
<dbReference type="Proteomes" id="UP000037558">
    <property type="component" value="Unassembled WGS sequence"/>
</dbReference>
<dbReference type="PATRIC" id="fig|284581.3.peg.3095"/>
<evidence type="ECO:0000256" key="4">
    <source>
        <dbReference type="ARBA" id="ARBA00022759"/>
    </source>
</evidence>
<dbReference type="Gene3D" id="3.30.2170.10">
    <property type="entry name" value="archaeoglobus fulgidus dsm 4304 superfamily"/>
    <property type="match status" value="1"/>
</dbReference>
<protein>
    <recommendedName>
        <fullName evidence="6">Endonuclease V</fullName>
        <ecNumber evidence="6">3.1.21.7</ecNumber>
    </recommendedName>
    <alternativeName>
        <fullName evidence="6">Deoxyinosine 3'endonuclease</fullName>
    </alternativeName>
    <alternativeName>
        <fullName evidence="6">Deoxyribonuclease V</fullName>
        <shortName evidence="6">DNase V</shortName>
    </alternativeName>
</protein>
<dbReference type="GO" id="GO:0000287">
    <property type="term" value="F:magnesium ion binding"/>
    <property type="evidence" value="ECO:0007669"/>
    <property type="project" value="UniProtKB-UniRule"/>
</dbReference>
<evidence type="ECO:0000313" key="8">
    <source>
        <dbReference type="Proteomes" id="UP000037558"/>
    </source>
</evidence>
<name>A0A0M0KW72_9BACI</name>